<gene>
    <name evidence="2" type="ORF">L3Y34_017239</name>
</gene>
<reference evidence="2 3" key="1">
    <citation type="submission" date="2022-05" db="EMBL/GenBank/DDBJ databases">
        <title>Chromosome-level reference genomes for two strains of Caenorhabditis briggsae: an improved platform for comparative genomics.</title>
        <authorList>
            <person name="Stevens L."/>
            <person name="Andersen E.C."/>
        </authorList>
    </citation>
    <scope>NUCLEOTIDE SEQUENCE [LARGE SCALE GENOMIC DNA]</scope>
    <source>
        <strain evidence="2">QX1410_ONT</strain>
        <tissue evidence="2">Whole-organism</tissue>
    </source>
</reference>
<proteinExistence type="predicted"/>
<dbReference type="PROSITE" id="PS51257">
    <property type="entry name" value="PROKAR_LIPOPROTEIN"/>
    <property type="match status" value="1"/>
</dbReference>
<feature type="transmembrane region" description="Helical" evidence="1">
    <location>
        <begin position="93"/>
        <end position="112"/>
    </location>
</feature>
<keyword evidence="1" id="KW-0812">Transmembrane</keyword>
<protein>
    <submittedName>
        <fullName evidence="2">Uncharacterized protein</fullName>
    </submittedName>
</protein>
<keyword evidence="1" id="KW-0472">Membrane</keyword>
<dbReference type="AlphaFoldDB" id="A0AAE9DIN6"/>
<dbReference type="InterPro" id="IPR011047">
    <property type="entry name" value="Quinoprotein_ADH-like_sf"/>
</dbReference>
<dbReference type="Gene3D" id="2.130.10.10">
    <property type="entry name" value="YVTN repeat-like/Quinoprotein amine dehydrogenase"/>
    <property type="match status" value="1"/>
</dbReference>
<dbReference type="InterPro" id="IPR015943">
    <property type="entry name" value="WD40/YVTN_repeat-like_dom_sf"/>
</dbReference>
<name>A0AAE9DIN6_CAEBR</name>
<evidence type="ECO:0000313" key="2">
    <source>
        <dbReference type="EMBL" id="ULU04326.1"/>
    </source>
</evidence>
<organism evidence="2 3">
    <name type="scientific">Caenorhabditis briggsae</name>
    <dbReference type="NCBI Taxonomy" id="6238"/>
    <lineage>
        <taxon>Eukaryota</taxon>
        <taxon>Metazoa</taxon>
        <taxon>Ecdysozoa</taxon>
        <taxon>Nematoda</taxon>
        <taxon>Chromadorea</taxon>
        <taxon>Rhabditida</taxon>
        <taxon>Rhabditina</taxon>
        <taxon>Rhabditomorpha</taxon>
        <taxon>Rhabditoidea</taxon>
        <taxon>Rhabditidae</taxon>
        <taxon>Peloderinae</taxon>
        <taxon>Caenorhabditis</taxon>
    </lineage>
</organism>
<accession>A0AAE9DIN6</accession>
<dbReference type="CDD" id="cd09769">
    <property type="entry name" value="Luminal_IRE1"/>
    <property type="match status" value="1"/>
</dbReference>
<dbReference type="EMBL" id="CP090892">
    <property type="protein sequence ID" value="ULU04326.1"/>
    <property type="molecule type" value="Genomic_DNA"/>
</dbReference>
<dbReference type="Proteomes" id="UP000827892">
    <property type="component" value="Chromosome II"/>
</dbReference>
<dbReference type="SMART" id="SM00564">
    <property type="entry name" value="PQQ"/>
    <property type="match status" value="4"/>
</dbReference>
<evidence type="ECO:0000313" key="3">
    <source>
        <dbReference type="Proteomes" id="UP000827892"/>
    </source>
</evidence>
<evidence type="ECO:0000256" key="1">
    <source>
        <dbReference type="SAM" id="Phobius"/>
    </source>
</evidence>
<dbReference type="InterPro" id="IPR018391">
    <property type="entry name" value="PQQ_b-propeller_rpt"/>
</dbReference>
<dbReference type="SUPFAM" id="SSF50998">
    <property type="entry name" value="Quinoprotein alcohol dehydrogenase-like"/>
    <property type="match status" value="1"/>
</dbReference>
<keyword evidence="1" id="KW-1133">Transmembrane helix</keyword>
<sequence length="378" mass="43011">MGGAYGRLRHGVAAYNAHPPLSTVSCLFKRCFRGEIIKYTNFTYIIIVPPLCTSLCTNIQHSRNFIIAKRHRHERLHGDFFPKAKIAKKNMRVLFHLCSIIFLLLFFASGTYSSTPGFPNEEEIFDEDIQDTVLASTIDGRLRALDAKTGKIKWTLEEEPVLRSPSAIKQGFTFLPNPLDGSLYVLKNSSLKKLPFNIPQLVHASPCRGTDGIMYAGSKKDVWFGIDPTTGLKSETLSSASADRICPASQKQTIFLGRTEYRVSMFDEKNRGKTWNATFNDYSAHLLPEVNSWPFQHYTSSSHGQILTFDKETGEIQWEADLKQPIVALYLLRNDGLHKLPFEVMGKETMENVQQVIIRMQYLLQKTFHKKKQPVSRE</sequence>